<evidence type="ECO:0000313" key="1">
    <source>
        <dbReference type="EMBL" id="MBF8179090.1"/>
    </source>
</evidence>
<evidence type="ECO:0000313" key="2">
    <source>
        <dbReference type="Proteomes" id="UP000657372"/>
    </source>
</evidence>
<comment type="caution">
    <text evidence="1">The sequence shown here is derived from an EMBL/GenBank/DDBJ whole genome shotgun (WGS) entry which is preliminary data.</text>
</comment>
<gene>
    <name evidence="1" type="ORF">IXC47_15505</name>
</gene>
<sequence length="109" mass="12056">MGIGQKVRSLHCGFQQGLGFEVIAEENVILLKNVPFELEDIVTKWIAVLPTELMSGPDPLVKLYPTEGLALTESGWSAFVSWMTETLNSAQHEPNFPLKARQSAKNSVE</sequence>
<keyword evidence="2" id="KW-1185">Reference proteome</keyword>
<dbReference type="RefSeq" id="WP_195876208.1">
    <property type="nucleotide sequence ID" value="NZ_JADOEL010000015.1"/>
</dbReference>
<reference evidence="1 2" key="1">
    <citation type="submission" date="2020-11" db="EMBL/GenBank/DDBJ databases">
        <title>WGS of Herminiimonas contaminans strain Marseille-Q4544 isolated from planarians Schmidtea mediterranea.</title>
        <authorList>
            <person name="Kangale L."/>
        </authorList>
    </citation>
    <scope>NUCLEOTIDE SEQUENCE [LARGE SCALE GENOMIC DNA]</scope>
    <source>
        <strain evidence="1 2">Marseille-Q4544</strain>
    </source>
</reference>
<name>A0ABS0EWG1_9BURK</name>
<dbReference type="EMBL" id="JADOEL010000015">
    <property type="protein sequence ID" value="MBF8179090.1"/>
    <property type="molecule type" value="Genomic_DNA"/>
</dbReference>
<proteinExistence type="predicted"/>
<protein>
    <submittedName>
        <fullName evidence="1">Uncharacterized protein</fullName>
    </submittedName>
</protein>
<accession>A0ABS0EWG1</accession>
<dbReference type="Proteomes" id="UP000657372">
    <property type="component" value="Unassembled WGS sequence"/>
</dbReference>
<organism evidence="1 2">
    <name type="scientific">Herminiimonas contaminans</name>
    <dbReference type="NCBI Taxonomy" id="1111140"/>
    <lineage>
        <taxon>Bacteria</taxon>
        <taxon>Pseudomonadati</taxon>
        <taxon>Pseudomonadota</taxon>
        <taxon>Betaproteobacteria</taxon>
        <taxon>Burkholderiales</taxon>
        <taxon>Oxalobacteraceae</taxon>
        <taxon>Herminiimonas</taxon>
    </lineage>
</organism>